<proteinExistence type="predicted"/>
<name>A0A7H4P9I6_9ENTR</name>
<evidence type="ECO:0000313" key="2">
    <source>
        <dbReference type="Proteomes" id="UP000254571"/>
    </source>
</evidence>
<evidence type="ECO:0000313" key="1">
    <source>
        <dbReference type="EMBL" id="STW09101.1"/>
    </source>
</evidence>
<protein>
    <submittedName>
        <fullName evidence="1">Uncharacterized protein</fullName>
    </submittedName>
</protein>
<gene>
    <name evidence="1" type="ORF">NCTC9149_05575</name>
</gene>
<dbReference type="Proteomes" id="UP000254571">
    <property type="component" value="Unassembled WGS sequence"/>
</dbReference>
<accession>A0A7H4P9I6</accession>
<sequence length="75" mass="8784">MISCYCDCQATAAPLRQSQFCQRVGEYIVEGFDNGMPNLLLNPFAFRPIFIQRSNLRIAQTWIIVARINDRDMWR</sequence>
<reference evidence="1 2" key="1">
    <citation type="submission" date="2018-06" db="EMBL/GenBank/DDBJ databases">
        <authorList>
            <consortium name="Pathogen Informatics"/>
            <person name="Doyle S."/>
        </authorList>
    </citation>
    <scope>NUCLEOTIDE SEQUENCE [LARGE SCALE GENOMIC DNA]</scope>
    <source>
        <strain evidence="1 2">NCTC9149</strain>
    </source>
</reference>
<dbReference type="AlphaFoldDB" id="A0A7H4P9I6"/>
<organism evidence="1 2">
    <name type="scientific">Klebsiella grimontii</name>
    <dbReference type="NCBI Taxonomy" id="2058152"/>
    <lineage>
        <taxon>Bacteria</taxon>
        <taxon>Pseudomonadati</taxon>
        <taxon>Pseudomonadota</taxon>
        <taxon>Gammaproteobacteria</taxon>
        <taxon>Enterobacterales</taxon>
        <taxon>Enterobacteriaceae</taxon>
        <taxon>Klebsiella/Raoultella group</taxon>
        <taxon>Klebsiella</taxon>
    </lineage>
</organism>
<comment type="caution">
    <text evidence="1">The sequence shown here is derived from an EMBL/GenBank/DDBJ whole genome shotgun (WGS) entry which is preliminary data.</text>
</comment>
<dbReference type="EMBL" id="UGMX01000002">
    <property type="protein sequence ID" value="STW09101.1"/>
    <property type="molecule type" value="Genomic_DNA"/>
</dbReference>